<dbReference type="HOGENOM" id="CLU_200177_0_0_6"/>
<evidence type="ECO:0000313" key="1">
    <source>
        <dbReference type="EMBL" id="ENV98173.1"/>
    </source>
</evidence>
<dbReference type="EMBL" id="APQG01000017">
    <property type="protein sequence ID" value="ENV98173.1"/>
    <property type="molecule type" value="Genomic_DNA"/>
</dbReference>
<evidence type="ECO:0000313" key="2">
    <source>
        <dbReference type="Proteomes" id="UP000013251"/>
    </source>
</evidence>
<organism evidence="1 2">
    <name type="scientific">Acinetobacter bereziniae LMG 1003 = CIP 70.12</name>
    <dbReference type="NCBI Taxonomy" id="981324"/>
    <lineage>
        <taxon>Bacteria</taxon>
        <taxon>Pseudomonadati</taxon>
        <taxon>Pseudomonadota</taxon>
        <taxon>Gammaproteobacteria</taxon>
        <taxon>Moraxellales</taxon>
        <taxon>Moraxellaceae</taxon>
        <taxon>Acinetobacter</taxon>
    </lineage>
</organism>
<sequence>MSVQVQVIEINEQQMQFTVMANNNGQLLLKRAFKFNTKTRKHIESVIRKELKTFDKPSYGGIEIEFMCRIGGLS</sequence>
<dbReference type="PATRIC" id="fig|1217650.3.peg.1207"/>
<keyword evidence="2" id="KW-1185">Reference proteome</keyword>
<name>N9EZW0_ACIBZ</name>
<proteinExistence type="predicted"/>
<accession>N9EZW0</accession>
<dbReference type="OrthoDB" id="6713422at2"/>
<dbReference type="AlphaFoldDB" id="N9EZW0"/>
<dbReference type="Proteomes" id="UP000013251">
    <property type="component" value="Unassembled WGS sequence"/>
</dbReference>
<comment type="caution">
    <text evidence="1">The sequence shown here is derived from an EMBL/GenBank/DDBJ whole genome shotgun (WGS) entry which is preliminary data.</text>
</comment>
<protein>
    <submittedName>
        <fullName evidence="1">Uncharacterized protein</fullName>
    </submittedName>
</protein>
<reference evidence="1 2" key="1">
    <citation type="submission" date="2013-02" db="EMBL/GenBank/DDBJ databases">
        <title>The Genome Sequence of Acinetobacter bereziniae CIP 70.12.</title>
        <authorList>
            <consortium name="The Broad Institute Genome Sequencing Platform"/>
            <consortium name="The Broad Institute Genome Sequencing Center for Infectious Disease"/>
            <person name="Cerqueira G."/>
            <person name="Feldgarden M."/>
            <person name="Courvalin P."/>
            <person name="Perichon B."/>
            <person name="Grillot-Courvalin C."/>
            <person name="Clermont D."/>
            <person name="Rocha E."/>
            <person name="Yoon E.-J."/>
            <person name="Nemec A."/>
            <person name="Walker B."/>
            <person name="Young S.K."/>
            <person name="Zeng Q."/>
            <person name="Gargeya S."/>
            <person name="Fitzgerald M."/>
            <person name="Haas B."/>
            <person name="Abouelleil A."/>
            <person name="Alvarado L."/>
            <person name="Arachchi H.M."/>
            <person name="Berlin A.M."/>
            <person name="Chapman S.B."/>
            <person name="Dewar J."/>
            <person name="Goldberg J."/>
            <person name="Griggs A."/>
            <person name="Gujja S."/>
            <person name="Hansen M."/>
            <person name="Howarth C."/>
            <person name="Imamovic A."/>
            <person name="Larimer J."/>
            <person name="McCowan C."/>
            <person name="Murphy C."/>
            <person name="Neiman D."/>
            <person name="Pearson M."/>
            <person name="Priest M."/>
            <person name="Roberts A."/>
            <person name="Saif S."/>
            <person name="Shea T."/>
            <person name="Sisk P."/>
            <person name="Sykes S."/>
            <person name="Wortman J."/>
            <person name="Nusbaum C."/>
            <person name="Birren B."/>
        </authorList>
    </citation>
    <scope>NUCLEOTIDE SEQUENCE [LARGE SCALE GENOMIC DNA]</scope>
    <source>
        <strain evidence="1 2">CIP 70.12</strain>
    </source>
</reference>
<dbReference type="RefSeq" id="WP_005030361.1">
    <property type="nucleotide sequence ID" value="NZ_KB849755.1"/>
</dbReference>
<gene>
    <name evidence="1" type="ORF">F938_01232</name>
</gene>